<sequence length="244" mass="25378">MTRLLSHYSRGLAALLLFAAVPAFPQPGSSRLDEGMPIPAAWSPTEAFDEVVLSGADDVVVSQGDRWRIRASGYRAVLDDLRFVVEDGELLIGRRWRRTPAAGTARIEVSAPAIRRAHLAGSGRLTISDLDGETGRAAVSGSGELAIERVHVGRLAAKIAGSGDMRLAGRAASMQVQIAGSGDLSGEAMQVTDAELAIAGSGDTRLHASGRVSASIVGSGNAAVTGTRDCTQNRMGSGRLTCTQ</sequence>
<reference evidence="3" key="1">
    <citation type="submission" date="2015-02" db="EMBL/GenBank/DDBJ databases">
        <authorList>
            <person name="Chooi Y.-H."/>
        </authorList>
    </citation>
    <scope>NUCLEOTIDE SEQUENCE [LARGE SCALE GENOMIC DNA]</scope>
    <source>
        <strain evidence="3">LAMA 915</strain>
    </source>
</reference>
<comment type="caution">
    <text evidence="3">The sequence shown here is derived from an EMBL/GenBank/DDBJ whole genome shotgun (WGS) entry which is preliminary data.</text>
</comment>
<evidence type="ECO:0000313" key="4">
    <source>
        <dbReference type="Proteomes" id="UP000037446"/>
    </source>
</evidence>
<gene>
    <name evidence="3" type="ORF">J121_1318</name>
</gene>
<dbReference type="Gene3D" id="2.160.20.120">
    <property type="match status" value="1"/>
</dbReference>
<dbReference type="EMBL" id="JYNE01000028">
    <property type="protein sequence ID" value="KNH00703.1"/>
    <property type="molecule type" value="Genomic_DNA"/>
</dbReference>
<feature type="domain" description="Putative auto-transporter adhesin head GIN" evidence="2">
    <location>
        <begin position="47"/>
        <end position="226"/>
    </location>
</feature>
<dbReference type="Proteomes" id="UP000037446">
    <property type="component" value="Unassembled WGS sequence"/>
</dbReference>
<dbReference type="AlphaFoldDB" id="A0A0L1K9U0"/>
<protein>
    <recommendedName>
        <fullName evidence="2">Putative auto-transporter adhesin head GIN domain-containing protein</fullName>
    </recommendedName>
</protein>
<dbReference type="PATRIC" id="fig|1306953.7.peg.1352"/>
<keyword evidence="1" id="KW-0732">Signal</keyword>
<dbReference type="RefSeq" id="WP_050601468.1">
    <property type="nucleotide sequence ID" value="NZ_JYNE01000028.1"/>
</dbReference>
<dbReference type="Pfam" id="PF10988">
    <property type="entry name" value="DUF2807"/>
    <property type="match status" value="1"/>
</dbReference>
<feature type="chain" id="PRO_5005554668" description="Putative auto-transporter adhesin head GIN domain-containing protein" evidence="1">
    <location>
        <begin position="26"/>
        <end position="244"/>
    </location>
</feature>
<feature type="signal peptide" evidence="1">
    <location>
        <begin position="1"/>
        <end position="25"/>
    </location>
</feature>
<evidence type="ECO:0000313" key="3">
    <source>
        <dbReference type="EMBL" id="KNH00703.1"/>
    </source>
</evidence>
<evidence type="ECO:0000259" key="2">
    <source>
        <dbReference type="Pfam" id="PF10988"/>
    </source>
</evidence>
<name>A0A0L1K9U0_9SPHN</name>
<proteinExistence type="predicted"/>
<accession>A0A0L1K9U0</accession>
<organism evidence="3 4">
    <name type="scientific">Qipengyuania citrea LAMA 915</name>
    <dbReference type="NCBI Taxonomy" id="1306953"/>
    <lineage>
        <taxon>Bacteria</taxon>
        <taxon>Pseudomonadati</taxon>
        <taxon>Pseudomonadota</taxon>
        <taxon>Alphaproteobacteria</taxon>
        <taxon>Sphingomonadales</taxon>
        <taxon>Erythrobacteraceae</taxon>
        <taxon>Qipengyuania</taxon>
    </lineage>
</organism>
<dbReference type="STRING" id="1306953.J121_1318"/>
<evidence type="ECO:0000256" key="1">
    <source>
        <dbReference type="SAM" id="SignalP"/>
    </source>
</evidence>
<dbReference type="InterPro" id="IPR021255">
    <property type="entry name" value="DUF2807"/>
</dbReference>